<dbReference type="EMBL" id="VTPC01090244">
    <property type="protein sequence ID" value="KAF2884009.1"/>
    <property type="molecule type" value="Genomic_DNA"/>
</dbReference>
<dbReference type="PANTHER" id="PTHR23331:SF1">
    <property type="entry name" value="WASH COMPLEX SUBUNIT 1"/>
    <property type="match status" value="1"/>
</dbReference>
<comment type="similarity">
    <text evidence="1">Belongs to the WASH1 family.</text>
</comment>
<dbReference type="GO" id="GO:0042147">
    <property type="term" value="P:retrograde transport, endosome to Golgi"/>
    <property type="evidence" value="ECO:0007669"/>
    <property type="project" value="TreeGrafter"/>
</dbReference>
<dbReference type="AlphaFoldDB" id="A0A8K0G323"/>
<evidence type="ECO:0000313" key="7">
    <source>
        <dbReference type="Proteomes" id="UP000801492"/>
    </source>
</evidence>
<feature type="coiled-coil region" evidence="3">
    <location>
        <begin position="45"/>
        <end position="72"/>
    </location>
</feature>
<dbReference type="GO" id="GO:0043014">
    <property type="term" value="F:alpha-tubulin binding"/>
    <property type="evidence" value="ECO:0007669"/>
    <property type="project" value="InterPro"/>
</dbReference>
<keyword evidence="7" id="KW-1185">Reference proteome</keyword>
<dbReference type="GO" id="GO:0071203">
    <property type="term" value="C:WASH complex"/>
    <property type="evidence" value="ECO:0007669"/>
    <property type="project" value="InterPro"/>
</dbReference>
<accession>A0A8K0G323</accession>
<feature type="region of interest" description="Disordered" evidence="4">
    <location>
        <begin position="403"/>
        <end position="452"/>
    </location>
</feature>
<dbReference type="GO" id="GO:0006887">
    <property type="term" value="P:exocytosis"/>
    <property type="evidence" value="ECO:0007669"/>
    <property type="project" value="TreeGrafter"/>
</dbReference>
<dbReference type="GO" id="GO:0034314">
    <property type="term" value="P:Arp2/3 complex-mediated actin nucleation"/>
    <property type="evidence" value="ECO:0007669"/>
    <property type="project" value="InterPro"/>
</dbReference>
<dbReference type="GO" id="GO:0005829">
    <property type="term" value="C:cytosol"/>
    <property type="evidence" value="ECO:0007669"/>
    <property type="project" value="GOC"/>
</dbReference>
<dbReference type="GO" id="GO:0005769">
    <property type="term" value="C:early endosome"/>
    <property type="evidence" value="ECO:0007669"/>
    <property type="project" value="InterPro"/>
</dbReference>
<feature type="region of interest" description="Disordered" evidence="4">
    <location>
        <begin position="366"/>
        <end position="391"/>
    </location>
</feature>
<evidence type="ECO:0000256" key="4">
    <source>
        <dbReference type="SAM" id="MobiDB-lite"/>
    </source>
</evidence>
<dbReference type="InterPro" id="IPR028290">
    <property type="entry name" value="WASH1"/>
</dbReference>
<keyword evidence="3" id="KW-0175">Coiled coil</keyword>
<dbReference type="Proteomes" id="UP000801492">
    <property type="component" value="Unassembled WGS sequence"/>
</dbReference>
<gene>
    <name evidence="6" type="ORF">ILUMI_22127</name>
</gene>
<organism evidence="6 7">
    <name type="scientific">Ignelater luminosus</name>
    <name type="common">Cucubano</name>
    <name type="synonym">Pyrophorus luminosus</name>
    <dbReference type="NCBI Taxonomy" id="2038154"/>
    <lineage>
        <taxon>Eukaryota</taxon>
        <taxon>Metazoa</taxon>
        <taxon>Ecdysozoa</taxon>
        <taxon>Arthropoda</taxon>
        <taxon>Hexapoda</taxon>
        <taxon>Insecta</taxon>
        <taxon>Pterygota</taxon>
        <taxon>Neoptera</taxon>
        <taxon>Endopterygota</taxon>
        <taxon>Coleoptera</taxon>
        <taxon>Polyphaga</taxon>
        <taxon>Elateriformia</taxon>
        <taxon>Elateroidea</taxon>
        <taxon>Elateridae</taxon>
        <taxon>Agrypninae</taxon>
        <taxon>Pyrophorini</taxon>
        <taxon>Ignelater</taxon>
    </lineage>
</organism>
<dbReference type="GO" id="GO:0055037">
    <property type="term" value="C:recycling endosome"/>
    <property type="evidence" value="ECO:0007669"/>
    <property type="project" value="TreeGrafter"/>
</dbReference>
<dbReference type="OrthoDB" id="307871at2759"/>
<feature type="domain" description="WASH1 WAHD" evidence="5">
    <location>
        <begin position="4"/>
        <end position="280"/>
    </location>
</feature>
<comment type="caution">
    <text evidence="6">The sequence shown here is derived from an EMBL/GenBank/DDBJ whole genome shotgun (WGS) entry which is preliminary data.</text>
</comment>
<dbReference type="InterPro" id="IPR021854">
    <property type="entry name" value="WASH1_WAHD"/>
</dbReference>
<dbReference type="GO" id="GO:0043015">
    <property type="term" value="F:gamma-tubulin binding"/>
    <property type="evidence" value="ECO:0007669"/>
    <property type="project" value="TreeGrafter"/>
</dbReference>
<name>A0A8K0G323_IGNLU</name>
<dbReference type="GO" id="GO:0032456">
    <property type="term" value="P:endocytic recycling"/>
    <property type="evidence" value="ECO:0007669"/>
    <property type="project" value="TreeGrafter"/>
</dbReference>
<evidence type="ECO:0000259" key="5">
    <source>
        <dbReference type="Pfam" id="PF11945"/>
    </source>
</evidence>
<evidence type="ECO:0000256" key="3">
    <source>
        <dbReference type="SAM" id="Coils"/>
    </source>
</evidence>
<dbReference type="GO" id="GO:0003779">
    <property type="term" value="F:actin binding"/>
    <property type="evidence" value="ECO:0007669"/>
    <property type="project" value="UniProtKB-KW"/>
</dbReference>
<proteinExistence type="inferred from homology"/>
<reference evidence="6" key="1">
    <citation type="submission" date="2019-08" db="EMBL/GenBank/DDBJ databases">
        <title>The genome of the North American firefly Photinus pyralis.</title>
        <authorList>
            <consortium name="Photinus pyralis genome working group"/>
            <person name="Fallon T.R."/>
            <person name="Sander Lower S.E."/>
            <person name="Weng J.-K."/>
        </authorList>
    </citation>
    <scope>NUCLEOTIDE SEQUENCE</scope>
    <source>
        <strain evidence="6">TRF0915ILg1</strain>
        <tissue evidence="6">Whole body</tissue>
    </source>
</reference>
<protein>
    <recommendedName>
        <fullName evidence="5">WASH1 WAHD domain-containing protein</fullName>
    </recommendedName>
</protein>
<evidence type="ECO:0000256" key="1">
    <source>
        <dbReference type="ARBA" id="ARBA00005602"/>
    </source>
</evidence>
<dbReference type="PANTHER" id="PTHR23331">
    <property type="entry name" value="CXYORF1"/>
    <property type="match status" value="1"/>
</dbReference>
<sequence>MNSIYNVPIIPQNLRRDETIVQIGDALNYLSEVANDIFSRVNNRVETNKVQLSNLSNRVDEARLKISKLTGAKKATQVFSSSKYPAADVHRQYKSIFESDRKLPFNRSKIKFKDIQMKDEPLETLQFYHVKVRDLDEIQDVNGLGEIPRDIKSINDLLLYNTGKNPYKNYEMSDPLQASFRAKKDDTLDVSDIGAAPHSISERATLTRSATESYFYSPDLGDVPSIDVPLDLPDLPGIADDLRYVNELGPGIAPSVSTTPNVPELPVLNGLISQDINVDKKEPVVLPPPPPPPITVLATQVDVPRENINDSTAEQQISKSPSVQFESHINLKPVEEQNSHEVDKSSKPPVIVTDAHASLMEAIRKAGGSKNAKLKTTEPKTNKPAPPSGDLMADLHLKLSLRRKGISGTKAQDNQSGFDAGSAMNKVSAMIPPPPTKPEAELTNTEDEDWDE</sequence>
<evidence type="ECO:0000313" key="6">
    <source>
        <dbReference type="EMBL" id="KAF2884009.1"/>
    </source>
</evidence>
<evidence type="ECO:0000256" key="2">
    <source>
        <dbReference type="ARBA" id="ARBA00023203"/>
    </source>
</evidence>
<dbReference type="Pfam" id="PF11945">
    <property type="entry name" value="WASH_WAHD"/>
    <property type="match status" value="1"/>
</dbReference>
<keyword evidence="2" id="KW-0009">Actin-binding</keyword>